<evidence type="ECO:0000313" key="1">
    <source>
        <dbReference type="EMBL" id="KKL07122.1"/>
    </source>
</evidence>
<name>A0A0F9B006_9ZZZZ</name>
<proteinExistence type="predicted"/>
<organism evidence="1">
    <name type="scientific">marine sediment metagenome</name>
    <dbReference type="NCBI Taxonomy" id="412755"/>
    <lineage>
        <taxon>unclassified sequences</taxon>
        <taxon>metagenomes</taxon>
        <taxon>ecological metagenomes</taxon>
    </lineage>
</organism>
<accession>A0A0F9B006</accession>
<protein>
    <submittedName>
        <fullName evidence="1">Uncharacterized protein</fullName>
    </submittedName>
</protein>
<dbReference type="AlphaFoldDB" id="A0A0F9B006"/>
<sequence length="168" mass="19575">MVKIIIIKTSGDLFSAVTTLNRIKRRLPMMVRKGMMRWGKILARDMKLSARKAGIKKFSGTLQGLGIRWEQGVRSDTGYLFMRLYAVYLDSMAPHYVNITRRRSRLLIWAKKAKSLNTRRKARMVEKRELKSFAIYVKPHPFIAQGYRRARPKLRPVLKRLAVRGISV</sequence>
<comment type="caution">
    <text evidence="1">The sequence shown here is derived from an EMBL/GenBank/DDBJ whole genome shotgun (WGS) entry which is preliminary data.</text>
</comment>
<reference evidence="1" key="1">
    <citation type="journal article" date="2015" name="Nature">
        <title>Complex archaea that bridge the gap between prokaryotes and eukaryotes.</title>
        <authorList>
            <person name="Spang A."/>
            <person name="Saw J.H."/>
            <person name="Jorgensen S.L."/>
            <person name="Zaremba-Niedzwiedzka K."/>
            <person name="Martijn J."/>
            <person name="Lind A.E."/>
            <person name="van Eijk R."/>
            <person name="Schleper C."/>
            <person name="Guy L."/>
            <person name="Ettema T.J."/>
        </authorList>
    </citation>
    <scope>NUCLEOTIDE SEQUENCE</scope>
</reference>
<gene>
    <name evidence="1" type="ORF">LCGC14_2589180</name>
</gene>
<dbReference type="EMBL" id="LAZR01043420">
    <property type="protein sequence ID" value="KKL07122.1"/>
    <property type="molecule type" value="Genomic_DNA"/>
</dbReference>